<keyword evidence="3" id="KW-1185">Reference proteome</keyword>
<evidence type="ECO:0000256" key="1">
    <source>
        <dbReference type="SAM" id="Phobius"/>
    </source>
</evidence>
<evidence type="ECO:0000313" key="2">
    <source>
        <dbReference type="EMBL" id="CAE7398257.1"/>
    </source>
</evidence>
<proteinExistence type="predicted"/>
<accession>A0A812QPZ4</accession>
<sequence>MVVGINCFLPEFVGHFGRYLVCYRLQEDQGLQCPQAPAFTGGFALVFGCMLLCTGSVLYAWRGLYPSEDDGRHPSGSPDSASQPVHVSYLTAPYRETFAKWETERLLRKSCITLLAAALPITASPALQLVSLASVVLASLVMYALLLPYKDNRWNLAEVALLTTCMVMIFAVFALLANDLHWGQSHVVQLLIIAFTTTLAVVICMALMFMTIRSLLHEHAAQASAKKAT</sequence>
<comment type="caution">
    <text evidence="2">The sequence shown here is derived from an EMBL/GenBank/DDBJ whole genome shotgun (WGS) entry which is preliminary data.</text>
</comment>
<protein>
    <recommendedName>
        <fullName evidence="4">TRP C-terminal domain-containing protein</fullName>
    </recommendedName>
</protein>
<evidence type="ECO:0008006" key="4">
    <source>
        <dbReference type="Google" id="ProtNLM"/>
    </source>
</evidence>
<organism evidence="2 3">
    <name type="scientific">Symbiodinium pilosum</name>
    <name type="common">Dinoflagellate</name>
    <dbReference type="NCBI Taxonomy" id="2952"/>
    <lineage>
        <taxon>Eukaryota</taxon>
        <taxon>Sar</taxon>
        <taxon>Alveolata</taxon>
        <taxon>Dinophyceae</taxon>
        <taxon>Suessiales</taxon>
        <taxon>Symbiodiniaceae</taxon>
        <taxon>Symbiodinium</taxon>
    </lineage>
</organism>
<dbReference type="EMBL" id="CAJNIZ010017439">
    <property type="protein sequence ID" value="CAE7398257.1"/>
    <property type="molecule type" value="Genomic_DNA"/>
</dbReference>
<keyword evidence="1" id="KW-1133">Transmembrane helix</keyword>
<evidence type="ECO:0000313" key="3">
    <source>
        <dbReference type="Proteomes" id="UP000649617"/>
    </source>
</evidence>
<dbReference type="AlphaFoldDB" id="A0A812QPZ4"/>
<dbReference type="Proteomes" id="UP000649617">
    <property type="component" value="Unassembled WGS sequence"/>
</dbReference>
<keyword evidence="1" id="KW-0472">Membrane</keyword>
<feature type="transmembrane region" description="Helical" evidence="1">
    <location>
        <begin position="159"/>
        <end position="177"/>
    </location>
</feature>
<keyword evidence="1" id="KW-0812">Transmembrane</keyword>
<feature type="transmembrane region" description="Helical" evidence="1">
    <location>
        <begin position="38"/>
        <end position="61"/>
    </location>
</feature>
<reference evidence="2" key="1">
    <citation type="submission" date="2021-02" db="EMBL/GenBank/DDBJ databases">
        <authorList>
            <person name="Dougan E. K."/>
            <person name="Rhodes N."/>
            <person name="Thang M."/>
            <person name="Chan C."/>
        </authorList>
    </citation>
    <scope>NUCLEOTIDE SEQUENCE</scope>
</reference>
<feature type="transmembrane region" description="Helical" evidence="1">
    <location>
        <begin position="189"/>
        <end position="209"/>
    </location>
</feature>
<name>A0A812QPZ4_SYMPI</name>
<gene>
    <name evidence="2" type="ORF">SPIL2461_LOCUS9807</name>
</gene>
<feature type="transmembrane region" description="Helical" evidence="1">
    <location>
        <begin position="129"/>
        <end position="147"/>
    </location>
</feature>